<feature type="transmembrane region" description="Helical" evidence="1">
    <location>
        <begin position="158"/>
        <end position="181"/>
    </location>
</feature>
<feature type="transmembrane region" description="Helical" evidence="1">
    <location>
        <begin position="12"/>
        <end position="36"/>
    </location>
</feature>
<evidence type="ECO:0000256" key="1">
    <source>
        <dbReference type="SAM" id="Phobius"/>
    </source>
</evidence>
<feature type="transmembrane region" description="Helical" evidence="1">
    <location>
        <begin position="233"/>
        <end position="255"/>
    </location>
</feature>
<name>A0A434AXU5_9BACT</name>
<evidence type="ECO:0000313" key="3">
    <source>
        <dbReference type="Proteomes" id="UP000282985"/>
    </source>
</evidence>
<evidence type="ECO:0000313" key="2">
    <source>
        <dbReference type="EMBL" id="RUT79375.1"/>
    </source>
</evidence>
<dbReference type="AlphaFoldDB" id="A0A434AXU5"/>
<accession>A0A434AXU5</accession>
<organism evidence="2 3">
    <name type="scientific">Ancylomarina longa</name>
    <dbReference type="NCBI Taxonomy" id="2487017"/>
    <lineage>
        <taxon>Bacteria</taxon>
        <taxon>Pseudomonadati</taxon>
        <taxon>Bacteroidota</taxon>
        <taxon>Bacteroidia</taxon>
        <taxon>Marinilabiliales</taxon>
        <taxon>Marinifilaceae</taxon>
        <taxon>Ancylomarina</taxon>
    </lineage>
</organism>
<feature type="transmembrane region" description="Helical" evidence="1">
    <location>
        <begin position="124"/>
        <end position="146"/>
    </location>
</feature>
<gene>
    <name evidence="2" type="ORF">DLK05_03905</name>
</gene>
<feature type="transmembrane region" description="Helical" evidence="1">
    <location>
        <begin position="201"/>
        <end position="221"/>
    </location>
</feature>
<dbReference type="OrthoDB" id="1068411at2"/>
<keyword evidence="1" id="KW-0472">Membrane</keyword>
<dbReference type="Proteomes" id="UP000282985">
    <property type="component" value="Unassembled WGS sequence"/>
</dbReference>
<feature type="transmembrane region" description="Helical" evidence="1">
    <location>
        <begin position="88"/>
        <end position="112"/>
    </location>
</feature>
<keyword evidence="3" id="KW-1185">Reference proteome</keyword>
<dbReference type="EMBL" id="RJJX01000003">
    <property type="protein sequence ID" value="RUT79375.1"/>
    <property type="molecule type" value="Genomic_DNA"/>
</dbReference>
<sequence length="260" mass="29817">MFKIFKYSFFDLIRSTWSLVYLLFFLVITSAILYMSGDLTKAIISMMNVILMLIPLVSTVFGAIYLYNSREFAELLLAQPIKRKSFFLGQYLGLSISLTVSFLIGVGLPFIFWGVIGSKYLSNFLVLMGVGLLLGFIFSLLSYWVALRFENRIKGFGFALFIWLFMSVIYDGIFLLILIWFESYPTENLAIILTLFNPIDLGRVLIMLFLDTSALMGYTGAVFYKFFGALNGILISSMTLFLWIIIPVFFLVRYANKKDF</sequence>
<keyword evidence="1" id="KW-0812">Transmembrane</keyword>
<protein>
    <submittedName>
        <fullName evidence="2">ABC transporter permease</fullName>
    </submittedName>
</protein>
<dbReference type="RefSeq" id="WP_127342666.1">
    <property type="nucleotide sequence ID" value="NZ_RJJX01000003.1"/>
</dbReference>
<feature type="transmembrane region" description="Helical" evidence="1">
    <location>
        <begin position="42"/>
        <end position="67"/>
    </location>
</feature>
<reference evidence="2 3" key="1">
    <citation type="submission" date="2018-11" db="EMBL/GenBank/DDBJ databases">
        <title>Parancylomarina longa gen. nov., sp. nov., isolated from sediments of southern Okinawa.</title>
        <authorList>
            <person name="Fu T."/>
        </authorList>
    </citation>
    <scope>NUCLEOTIDE SEQUENCE [LARGE SCALE GENOMIC DNA]</scope>
    <source>
        <strain evidence="2 3">T3-2 S1-C</strain>
    </source>
</reference>
<proteinExistence type="predicted"/>
<comment type="caution">
    <text evidence="2">The sequence shown here is derived from an EMBL/GenBank/DDBJ whole genome shotgun (WGS) entry which is preliminary data.</text>
</comment>
<keyword evidence="1" id="KW-1133">Transmembrane helix</keyword>